<keyword evidence="4" id="KW-1185">Reference proteome</keyword>
<dbReference type="Gene3D" id="1.25.40.20">
    <property type="entry name" value="Ankyrin repeat-containing domain"/>
    <property type="match status" value="2"/>
</dbReference>
<evidence type="ECO:0000256" key="1">
    <source>
        <dbReference type="ARBA" id="ARBA00022737"/>
    </source>
</evidence>
<evidence type="ECO:0000313" key="3">
    <source>
        <dbReference type="EMBL" id="KAK8052325.1"/>
    </source>
</evidence>
<dbReference type="Proteomes" id="UP001444661">
    <property type="component" value="Unassembled WGS sequence"/>
</dbReference>
<dbReference type="InterPro" id="IPR050889">
    <property type="entry name" value="Dendritic_Spine_Reg/Scaffold"/>
</dbReference>
<keyword evidence="1" id="KW-0677">Repeat</keyword>
<dbReference type="InterPro" id="IPR036770">
    <property type="entry name" value="Ankyrin_rpt-contain_sf"/>
</dbReference>
<dbReference type="Pfam" id="PF12796">
    <property type="entry name" value="Ank_2"/>
    <property type="match status" value="1"/>
</dbReference>
<dbReference type="SUPFAM" id="SSF48403">
    <property type="entry name" value="Ankyrin repeat"/>
    <property type="match status" value="1"/>
</dbReference>
<proteinExistence type="predicted"/>
<evidence type="ECO:0000313" key="4">
    <source>
        <dbReference type="Proteomes" id="UP001444661"/>
    </source>
</evidence>
<reference evidence="3 4" key="1">
    <citation type="submission" date="2023-01" db="EMBL/GenBank/DDBJ databases">
        <title>Analysis of 21 Apiospora genomes using comparative genomics revels a genus with tremendous synthesis potential of carbohydrate active enzymes and secondary metabolites.</title>
        <authorList>
            <person name="Sorensen T."/>
        </authorList>
    </citation>
    <scope>NUCLEOTIDE SEQUENCE [LARGE SCALE GENOMIC DNA]</scope>
    <source>
        <strain evidence="3 4">CBS 33761</strain>
    </source>
</reference>
<name>A0ABR1U2M0_9PEZI</name>
<sequence>MEGFPTLPIEVARMIMTEAVKARGLERATRLRFVSRSWKREVTDAIIGSGLLDGHKELPRSPFWPEYLMRHLVQTHRPLSRALRMMRLAAECVVAFRSGKALGSGSDDPDAVRQYLWEICQLFPRNYHSTQEYQALFLVPEIIAPIHETDEDFKLVLLAAAAATNDVALVEQLLPTMPEGCALGHIGHPLEVAAARGHVKVVRLLLGAIREPSLLKTARDKALVHAAECNQMETLELCLLPRYESYEVPLITALELTTSPDVFERVFSLCKDHMAEDHAADTPPGVAPWWPTPEQERQDRLDGYLMSAVTRGDLIMMERLVQLGASLHSADRMNQGDCAWGQLVFLAAAHGRTEVAAYLLERGIAYNPCSLDFAARYGNADGVRLLLEHGAADHAEPVWEGGRIPMGEALLEAVERENEPVVRLLLEWDNPPEKGAWQRALDTAEERGLSSMVGVLNGYKYSRRWVRT</sequence>
<dbReference type="InterPro" id="IPR002110">
    <property type="entry name" value="Ankyrin_rpt"/>
</dbReference>
<dbReference type="SMART" id="SM00248">
    <property type="entry name" value="ANK"/>
    <property type="match status" value="3"/>
</dbReference>
<protein>
    <submittedName>
        <fullName evidence="3">Ankyrin</fullName>
    </submittedName>
</protein>
<evidence type="ECO:0000256" key="2">
    <source>
        <dbReference type="ARBA" id="ARBA00023043"/>
    </source>
</evidence>
<comment type="caution">
    <text evidence="3">The sequence shown here is derived from an EMBL/GenBank/DDBJ whole genome shotgun (WGS) entry which is preliminary data.</text>
</comment>
<keyword evidence="2" id="KW-0040">ANK repeat</keyword>
<accession>A0ABR1U2M0</accession>
<dbReference type="EMBL" id="JAQQWK010000002">
    <property type="protein sequence ID" value="KAK8052325.1"/>
    <property type="molecule type" value="Genomic_DNA"/>
</dbReference>
<dbReference type="PANTHER" id="PTHR24166">
    <property type="entry name" value="ROLLING PEBBLES, ISOFORM B"/>
    <property type="match status" value="1"/>
</dbReference>
<dbReference type="PANTHER" id="PTHR24166:SF48">
    <property type="entry name" value="PROTEIN VAPYRIN"/>
    <property type="match status" value="1"/>
</dbReference>
<gene>
    <name evidence="3" type="ORF">PG993_003710</name>
</gene>
<organism evidence="3 4">
    <name type="scientific">Apiospora rasikravindrae</name>
    <dbReference type="NCBI Taxonomy" id="990691"/>
    <lineage>
        <taxon>Eukaryota</taxon>
        <taxon>Fungi</taxon>
        <taxon>Dikarya</taxon>
        <taxon>Ascomycota</taxon>
        <taxon>Pezizomycotina</taxon>
        <taxon>Sordariomycetes</taxon>
        <taxon>Xylariomycetidae</taxon>
        <taxon>Amphisphaeriales</taxon>
        <taxon>Apiosporaceae</taxon>
        <taxon>Apiospora</taxon>
    </lineage>
</organism>